<feature type="transmembrane region" description="Helical" evidence="7">
    <location>
        <begin position="6"/>
        <end position="32"/>
    </location>
</feature>
<evidence type="ECO:0000313" key="10">
    <source>
        <dbReference type="Proteomes" id="UP000016649"/>
    </source>
</evidence>
<proteinExistence type="inferred from homology"/>
<feature type="domain" description="ABC transmembrane type-1" evidence="8">
    <location>
        <begin position="63"/>
        <end position="285"/>
    </location>
</feature>
<dbReference type="EMBL" id="AWVH01000039">
    <property type="protein sequence ID" value="ERJ92013.1"/>
    <property type="molecule type" value="Genomic_DNA"/>
</dbReference>
<feature type="transmembrane region" description="Helical" evidence="7">
    <location>
        <begin position="214"/>
        <end position="234"/>
    </location>
</feature>
<gene>
    <name evidence="9" type="ORF">HMPREF9193_01671</name>
</gene>
<comment type="caution">
    <text evidence="9">The sequence shown here is derived from an EMBL/GenBank/DDBJ whole genome shotgun (WGS) entry which is preliminary data.</text>
</comment>
<name>A0ABN0NX66_TRELE</name>
<evidence type="ECO:0000256" key="6">
    <source>
        <dbReference type="ARBA" id="ARBA00023136"/>
    </source>
</evidence>
<keyword evidence="6 7" id="KW-0472">Membrane</keyword>
<evidence type="ECO:0000256" key="1">
    <source>
        <dbReference type="ARBA" id="ARBA00004651"/>
    </source>
</evidence>
<comment type="subcellular location">
    <subcellularLocation>
        <location evidence="1 7">Cell membrane</location>
        <topology evidence="1 7">Multi-pass membrane protein</topology>
    </subcellularLocation>
</comment>
<feature type="transmembrane region" description="Helical" evidence="7">
    <location>
        <begin position="100"/>
        <end position="122"/>
    </location>
</feature>
<feature type="transmembrane region" description="Helical" evidence="7">
    <location>
        <begin position="268"/>
        <end position="289"/>
    </location>
</feature>
<dbReference type="Proteomes" id="UP000016649">
    <property type="component" value="Unassembled WGS sequence"/>
</dbReference>
<keyword evidence="2 7" id="KW-0813">Transport</keyword>
<dbReference type="SUPFAM" id="SSF161098">
    <property type="entry name" value="MetI-like"/>
    <property type="match status" value="1"/>
</dbReference>
<evidence type="ECO:0000256" key="7">
    <source>
        <dbReference type="RuleBase" id="RU363032"/>
    </source>
</evidence>
<dbReference type="InterPro" id="IPR051393">
    <property type="entry name" value="ABC_transporter_permease"/>
</dbReference>
<evidence type="ECO:0000256" key="4">
    <source>
        <dbReference type="ARBA" id="ARBA00022692"/>
    </source>
</evidence>
<feature type="transmembrane region" description="Helical" evidence="7">
    <location>
        <begin position="69"/>
        <end position="88"/>
    </location>
</feature>
<dbReference type="CDD" id="cd06261">
    <property type="entry name" value="TM_PBP2"/>
    <property type="match status" value="1"/>
</dbReference>
<organism evidence="9 10">
    <name type="scientific">Treponema lecithinolyticum ATCC 700332</name>
    <dbReference type="NCBI Taxonomy" id="1321815"/>
    <lineage>
        <taxon>Bacteria</taxon>
        <taxon>Pseudomonadati</taxon>
        <taxon>Spirochaetota</taxon>
        <taxon>Spirochaetia</taxon>
        <taxon>Spirochaetales</taxon>
        <taxon>Treponemataceae</taxon>
        <taxon>Treponema</taxon>
    </lineage>
</organism>
<keyword evidence="10" id="KW-1185">Reference proteome</keyword>
<comment type="similarity">
    <text evidence="7">Belongs to the binding-protein-dependent transport system permease family.</text>
</comment>
<dbReference type="InterPro" id="IPR000515">
    <property type="entry name" value="MetI-like"/>
</dbReference>
<evidence type="ECO:0000256" key="3">
    <source>
        <dbReference type="ARBA" id="ARBA00022475"/>
    </source>
</evidence>
<evidence type="ECO:0000256" key="2">
    <source>
        <dbReference type="ARBA" id="ARBA00022448"/>
    </source>
</evidence>
<feature type="transmembrane region" description="Helical" evidence="7">
    <location>
        <begin position="153"/>
        <end position="173"/>
    </location>
</feature>
<accession>A0ABN0NX66</accession>
<protein>
    <submittedName>
        <fullName evidence="9">ABC transporter, permease protein</fullName>
    </submittedName>
</protein>
<evidence type="ECO:0000256" key="5">
    <source>
        <dbReference type="ARBA" id="ARBA00022989"/>
    </source>
</evidence>
<reference evidence="9 10" key="1">
    <citation type="submission" date="2013-08" db="EMBL/GenBank/DDBJ databases">
        <authorList>
            <person name="Weinstock G."/>
            <person name="Sodergren E."/>
            <person name="Wylie T."/>
            <person name="Fulton L."/>
            <person name="Fulton R."/>
            <person name="Fronick C."/>
            <person name="O'Laughlin M."/>
            <person name="Godfrey J."/>
            <person name="Miner T."/>
            <person name="Herter B."/>
            <person name="Appelbaum E."/>
            <person name="Cordes M."/>
            <person name="Lek S."/>
            <person name="Wollam A."/>
            <person name="Pepin K.H."/>
            <person name="Palsikar V.B."/>
            <person name="Mitreva M."/>
            <person name="Wilson R.K."/>
        </authorList>
    </citation>
    <scope>NUCLEOTIDE SEQUENCE [LARGE SCALE GENOMIC DNA]</scope>
    <source>
        <strain evidence="9 10">ATCC 700332</strain>
    </source>
</reference>
<keyword evidence="3" id="KW-1003">Cell membrane</keyword>
<sequence length="296" mass="33003">MILTFVIPGTVLFVGGFVYPIIRTVIMSFFAIEEITDPVSKWSFYGLGNYLGLFRTGLFQQAMRNILNIWAIGAALTLGISLLLAVILTGGVKGKDFFQAVIYLPNVISAVAMATMWIQYVFNSSYGFLTTFFNRIGLHSIAEIQWLDSEHKFWALLLSYCFGMIGHHMLIWISGIERINKDYYEAASIDGAGKTGQFFHITLPLLKGILRTNIIMWSISIAGFFIWSQLFSPLTPDTSTIVPMVYMYVKLFGAESVDIVSRNAGSGAAIGVILCLSVVTIFKLSNFLLKDDDLEF</sequence>
<evidence type="ECO:0000313" key="9">
    <source>
        <dbReference type="EMBL" id="ERJ92013.1"/>
    </source>
</evidence>
<dbReference type="Pfam" id="PF00528">
    <property type="entry name" value="BPD_transp_1"/>
    <property type="match status" value="1"/>
</dbReference>
<evidence type="ECO:0000259" key="8">
    <source>
        <dbReference type="PROSITE" id="PS50928"/>
    </source>
</evidence>
<dbReference type="PANTHER" id="PTHR30193">
    <property type="entry name" value="ABC TRANSPORTER PERMEASE PROTEIN"/>
    <property type="match status" value="1"/>
</dbReference>
<dbReference type="PANTHER" id="PTHR30193:SF37">
    <property type="entry name" value="INNER MEMBRANE ABC TRANSPORTER PERMEASE PROTEIN YCJO"/>
    <property type="match status" value="1"/>
</dbReference>
<keyword evidence="5 7" id="KW-1133">Transmembrane helix</keyword>
<keyword evidence="4 7" id="KW-0812">Transmembrane</keyword>
<dbReference type="InterPro" id="IPR035906">
    <property type="entry name" value="MetI-like_sf"/>
</dbReference>
<dbReference type="PROSITE" id="PS50928">
    <property type="entry name" value="ABC_TM1"/>
    <property type="match status" value="1"/>
</dbReference>
<dbReference type="Gene3D" id="1.10.3720.10">
    <property type="entry name" value="MetI-like"/>
    <property type="match status" value="1"/>
</dbReference>